<gene>
    <name evidence="2" type="ORF">H5410_031494</name>
</gene>
<organism evidence="2 3">
    <name type="scientific">Solanum commersonii</name>
    <name type="common">Commerson's wild potato</name>
    <name type="synonym">Commerson's nightshade</name>
    <dbReference type="NCBI Taxonomy" id="4109"/>
    <lineage>
        <taxon>Eukaryota</taxon>
        <taxon>Viridiplantae</taxon>
        <taxon>Streptophyta</taxon>
        <taxon>Embryophyta</taxon>
        <taxon>Tracheophyta</taxon>
        <taxon>Spermatophyta</taxon>
        <taxon>Magnoliopsida</taxon>
        <taxon>eudicotyledons</taxon>
        <taxon>Gunneridae</taxon>
        <taxon>Pentapetalae</taxon>
        <taxon>asterids</taxon>
        <taxon>lamiids</taxon>
        <taxon>Solanales</taxon>
        <taxon>Solanaceae</taxon>
        <taxon>Solanoideae</taxon>
        <taxon>Solaneae</taxon>
        <taxon>Solanum</taxon>
    </lineage>
</organism>
<comment type="caution">
    <text evidence="2">The sequence shown here is derived from an EMBL/GenBank/DDBJ whole genome shotgun (WGS) entry which is preliminary data.</text>
</comment>
<proteinExistence type="predicted"/>
<feature type="compositionally biased region" description="Low complexity" evidence="1">
    <location>
        <begin position="69"/>
        <end position="82"/>
    </location>
</feature>
<dbReference type="EMBL" id="JACXVP010000006">
    <property type="protein sequence ID" value="KAG5600124.1"/>
    <property type="molecule type" value="Genomic_DNA"/>
</dbReference>
<evidence type="ECO:0000313" key="2">
    <source>
        <dbReference type="EMBL" id="KAG5600124.1"/>
    </source>
</evidence>
<dbReference type="OrthoDB" id="2384430at2759"/>
<dbReference type="Proteomes" id="UP000824120">
    <property type="component" value="Chromosome 6"/>
</dbReference>
<dbReference type="AlphaFoldDB" id="A0A9J5YLV9"/>
<reference evidence="2 3" key="1">
    <citation type="submission" date="2020-09" db="EMBL/GenBank/DDBJ databases">
        <title>De no assembly of potato wild relative species, Solanum commersonii.</title>
        <authorList>
            <person name="Cho K."/>
        </authorList>
    </citation>
    <scope>NUCLEOTIDE SEQUENCE [LARGE SCALE GENOMIC DNA]</scope>
    <source>
        <strain evidence="2">LZ3.2</strain>
        <tissue evidence="2">Leaf</tissue>
    </source>
</reference>
<protein>
    <submittedName>
        <fullName evidence="2">Uncharacterized protein</fullName>
    </submittedName>
</protein>
<feature type="compositionally biased region" description="Polar residues" evidence="1">
    <location>
        <begin position="18"/>
        <end position="27"/>
    </location>
</feature>
<evidence type="ECO:0000313" key="3">
    <source>
        <dbReference type="Proteomes" id="UP000824120"/>
    </source>
</evidence>
<dbReference type="PANTHER" id="PTHR36792">
    <property type="entry name" value="EXPRESSED PROTEIN"/>
    <property type="match status" value="1"/>
</dbReference>
<dbReference type="PANTHER" id="PTHR36792:SF15">
    <property type="entry name" value="SEL1 REPEAT-CONTAINING PROTEIN"/>
    <property type="match status" value="1"/>
</dbReference>
<name>A0A9J5YLV9_SOLCO</name>
<accession>A0A9J5YLV9</accession>
<feature type="region of interest" description="Disordered" evidence="1">
    <location>
        <begin position="168"/>
        <end position="202"/>
    </location>
</feature>
<feature type="region of interest" description="Disordered" evidence="1">
    <location>
        <begin position="15"/>
        <end position="84"/>
    </location>
</feature>
<sequence length="202" mass="22283">MGKSLPSPNRIQDFARIISSNRIQRPTQVKPASRIRSVPSPVAAKSRAVVDGDSSERRLKLKKNMEEASSNSNSNSNTSSSNQRRLPLADVVADCVKRWFHDTLKEAKAGDANMQVLVGQMYFSGYGISKDAQKFFGFPSLFAVSEDVGSASTDWSIWVQGRAWITRASKSRSSAWKVSDKRPGYNASDSDSDDTVEDTKQN</sequence>
<evidence type="ECO:0000256" key="1">
    <source>
        <dbReference type="SAM" id="MobiDB-lite"/>
    </source>
</evidence>
<feature type="compositionally biased region" description="Basic and acidic residues" evidence="1">
    <location>
        <begin position="48"/>
        <end position="66"/>
    </location>
</feature>
<keyword evidence="3" id="KW-1185">Reference proteome</keyword>